<dbReference type="EMBL" id="CADCXU010006447">
    <property type="protein sequence ID" value="CAA9998005.1"/>
    <property type="molecule type" value="Genomic_DNA"/>
</dbReference>
<feature type="region of interest" description="Disordered" evidence="1">
    <location>
        <begin position="1"/>
        <end position="26"/>
    </location>
</feature>
<protein>
    <submittedName>
        <fullName evidence="2">Uncharacterized protein</fullName>
    </submittedName>
</protein>
<proteinExistence type="predicted"/>
<organism evidence="2 3">
    <name type="scientific">Nesidiocoris tenuis</name>
    <dbReference type="NCBI Taxonomy" id="355587"/>
    <lineage>
        <taxon>Eukaryota</taxon>
        <taxon>Metazoa</taxon>
        <taxon>Ecdysozoa</taxon>
        <taxon>Arthropoda</taxon>
        <taxon>Hexapoda</taxon>
        <taxon>Insecta</taxon>
        <taxon>Pterygota</taxon>
        <taxon>Neoptera</taxon>
        <taxon>Paraneoptera</taxon>
        <taxon>Hemiptera</taxon>
        <taxon>Heteroptera</taxon>
        <taxon>Panheteroptera</taxon>
        <taxon>Cimicomorpha</taxon>
        <taxon>Miridae</taxon>
        <taxon>Dicyphina</taxon>
        <taxon>Nesidiocoris</taxon>
    </lineage>
</organism>
<keyword evidence="3" id="KW-1185">Reference proteome</keyword>
<feature type="compositionally biased region" description="Polar residues" evidence="1">
    <location>
        <begin position="1"/>
        <end position="11"/>
    </location>
</feature>
<evidence type="ECO:0000313" key="3">
    <source>
        <dbReference type="Proteomes" id="UP000479000"/>
    </source>
</evidence>
<name>A0A6H5G6N3_9HEMI</name>
<accession>A0A6H5G6N3</accession>
<dbReference type="AlphaFoldDB" id="A0A6H5G6N3"/>
<evidence type="ECO:0000313" key="2">
    <source>
        <dbReference type="EMBL" id="CAA9998005.1"/>
    </source>
</evidence>
<reference evidence="2 3" key="1">
    <citation type="submission" date="2020-02" db="EMBL/GenBank/DDBJ databases">
        <authorList>
            <person name="Ferguson B K."/>
        </authorList>
    </citation>
    <scope>NUCLEOTIDE SEQUENCE [LARGE SCALE GENOMIC DNA]</scope>
</reference>
<dbReference type="Proteomes" id="UP000479000">
    <property type="component" value="Unassembled WGS sequence"/>
</dbReference>
<evidence type="ECO:0000256" key="1">
    <source>
        <dbReference type="SAM" id="MobiDB-lite"/>
    </source>
</evidence>
<sequence length="67" mass="7380">MAKTSTRTRYTSGGKLKSSGRRSISRPSITILGQKWSSGLTAVTRRSSEVTWLTPWKALSRPASLKI</sequence>
<gene>
    <name evidence="2" type="ORF">NTEN_LOCUS4299</name>
</gene>